<dbReference type="AlphaFoldDB" id="A0A6A4SCH6"/>
<reference evidence="1 2" key="1">
    <citation type="submission" date="2019-06" db="EMBL/GenBank/DDBJ databases">
        <title>Draft genomes of female and male turbot (Scophthalmus maximus).</title>
        <authorList>
            <person name="Xu H."/>
            <person name="Xu X.-W."/>
            <person name="Shao C."/>
            <person name="Chen S."/>
        </authorList>
    </citation>
    <scope>NUCLEOTIDE SEQUENCE [LARGE SCALE GENOMIC DNA]</scope>
    <source>
        <strain evidence="1">Ysfricsl-2016a</strain>
        <tissue evidence="1">Blood</tissue>
    </source>
</reference>
<sequence>MTARDKWSRQKGANRATLDSHTRAVKVTQSLKSPLPPVISVCTRAQCEHISGISLDISQSSGVLATQTPNLNLIIQLLSCQSCLFKRFNGIVRHTLLDRKPLLETLKVPPPISVCFPAATAGRSSS</sequence>
<evidence type="ECO:0000313" key="1">
    <source>
        <dbReference type="EMBL" id="KAF0032846.1"/>
    </source>
</evidence>
<accession>A0A6A4SCH6</accession>
<dbReference type="EMBL" id="VEVO01000013">
    <property type="protein sequence ID" value="KAF0032846.1"/>
    <property type="molecule type" value="Genomic_DNA"/>
</dbReference>
<dbReference type="Proteomes" id="UP000438429">
    <property type="component" value="Unassembled WGS sequence"/>
</dbReference>
<comment type="caution">
    <text evidence="1">The sequence shown here is derived from an EMBL/GenBank/DDBJ whole genome shotgun (WGS) entry which is preliminary data.</text>
</comment>
<name>A0A6A4SCH6_SCOMX</name>
<organism evidence="1 2">
    <name type="scientific">Scophthalmus maximus</name>
    <name type="common">Turbot</name>
    <name type="synonym">Psetta maxima</name>
    <dbReference type="NCBI Taxonomy" id="52904"/>
    <lineage>
        <taxon>Eukaryota</taxon>
        <taxon>Metazoa</taxon>
        <taxon>Chordata</taxon>
        <taxon>Craniata</taxon>
        <taxon>Vertebrata</taxon>
        <taxon>Euteleostomi</taxon>
        <taxon>Actinopterygii</taxon>
        <taxon>Neopterygii</taxon>
        <taxon>Teleostei</taxon>
        <taxon>Neoteleostei</taxon>
        <taxon>Acanthomorphata</taxon>
        <taxon>Carangaria</taxon>
        <taxon>Pleuronectiformes</taxon>
        <taxon>Pleuronectoidei</taxon>
        <taxon>Scophthalmidae</taxon>
        <taxon>Scophthalmus</taxon>
    </lineage>
</organism>
<evidence type="ECO:0000313" key="2">
    <source>
        <dbReference type="Proteomes" id="UP000438429"/>
    </source>
</evidence>
<gene>
    <name evidence="1" type="ORF">F2P81_015136</name>
</gene>
<proteinExistence type="predicted"/>
<protein>
    <submittedName>
        <fullName evidence="1">Uncharacterized protein</fullName>
    </submittedName>
</protein>